<dbReference type="InterPro" id="IPR036510">
    <property type="entry name" value="Ribosomal_bS20_sf"/>
</dbReference>
<dbReference type="Gene3D" id="1.20.58.110">
    <property type="entry name" value="Ribosomal protein S20"/>
    <property type="match status" value="1"/>
</dbReference>
<dbReference type="GO" id="GO:0070181">
    <property type="term" value="F:small ribosomal subunit rRNA binding"/>
    <property type="evidence" value="ECO:0007669"/>
    <property type="project" value="TreeGrafter"/>
</dbReference>
<keyword evidence="4 7" id="KW-0689">Ribosomal protein</keyword>
<keyword evidence="2 7" id="KW-0699">rRNA-binding</keyword>
<comment type="function">
    <text evidence="7">Binds directly to 16S ribosomal RNA.</text>
</comment>
<organism evidence="9 10">
    <name type="scientific">candidate division CPR3 bacterium 4484_211</name>
    <dbReference type="NCBI Taxonomy" id="1968527"/>
    <lineage>
        <taxon>Bacteria</taxon>
        <taxon>Bacteria division CPR3</taxon>
    </lineage>
</organism>
<evidence type="ECO:0000313" key="9">
    <source>
        <dbReference type="EMBL" id="OQX51213.1"/>
    </source>
</evidence>
<dbReference type="GO" id="GO:0006412">
    <property type="term" value="P:translation"/>
    <property type="evidence" value="ECO:0007669"/>
    <property type="project" value="UniProtKB-UniRule"/>
</dbReference>
<evidence type="ECO:0000256" key="7">
    <source>
        <dbReference type="HAMAP-Rule" id="MF_00500"/>
    </source>
</evidence>
<comment type="similarity">
    <text evidence="1 7">Belongs to the bacterial ribosomal protein bS20 family.</text>
</comment>
<gene>
    <name evidence="7" type="primary">rpsT</name>
    <name evidence="9" type="ORF">B5M47_01500</name>
</gene>
<keyword evidence="5 7" id="KW-0687">Ribonucleoprotein</keyword>
<dbReference type="NCBIfam" id="TIGR00029">
    <property type="entry name" value="S20"/>
    <property type="match status" value="1"/>
</dbReference>
<evidence type="ECO:0000256" key="2">
    <source>
        <dbReference type="ARBA" id="ARBA00022730"/>
    </source>
</evidence>
<comment type="caution">
    <text evidence="9">The sequence shown here is derived from an EMBL/GenBank/DDBJ whole genome shotgun (WGS) entry which is preliminary data.</text>
</comment>
<evidence type="ECO:0000256" key="8">
    <source>
        <dbReference type="SAM" id="MobiDB-lite"/>
    </source>
</evidence>
<keyword evidence="3 7" id="KW-0694">RNA-binding</keyword>
<dbReference type="EMBL" id="MZGJ01000006">
    <property type="protein sequence ID" value="OQX51213.1"/>
    <property type="molecule type" value="Genomic_DNA"/>
</dbReference>
<evidence type="ECO:0000256" key="6">
    <source>
        <dbReference type="ARBA" id="ARBA00035136"/>
    </source>
</evidence>
<evidence type="ECO:0000313" key="10">
    <source>
        <dbReference type="Proteomes" id="UP000192520"/>
    </source>
</evidence>
<dbReference type="GO" id="GO:0015935">
    <property type="term" value="C:small ribosomal subunit"/>
    <property type="evidence" value="ECO:0007669"/>
    <property type="project" value="TreeGrafter"/>
</dbReference>
<evidence type="ECO:0000256" key="1">
    <source>
        <dbReference type="ARBA" id="ARBA00007634"/>
    </source>
</evidence>
<dbReference type="PANTHER" id="PTHR33398:SF1">
    <property type="entry name" value="SMALL RIBOSOMAL SUBUNIT PROTEIN BS20C"/>
    <property type="match status" value="1"/>
</dbReference>
<protein>
    <recommendedName>
        <fullName evidence="6 7">Small ribosomal subunit protein bS20</fullName>
    </recommendedName>
</protein>
<dbReference type="GO" id="GO:0005829">
    <property type="term" value="C:cytosol"/>
    <property type="evidence" value="ECO:0007669"/>
    <property type="project" value="TreeGrafter"/>
</dbReference>
<name>A0A1W9P095_UNCC3</name>
<dbReference type="InterPro" id="IPR002583">
    <property type="entry name" value="Ribosomal_bS20"/>
</dbReference>
<feature type="compositionally biased region" description="Basic residues" evidence="8">
    <location>
        <begin position="36"/>
        <end position="48"/>
    </location>
</feature>
<dbReference type="Proteomes" id="UP000192520">
    <property type="component" value="Unassembled WGS sequence"/>
</dbReference>
<reference evidence="10" key="1">
    <citation type="submission" date="2017-03" db="EMBL/GenBank/DDBJ databases">
        <title>Novel pathways for hydrocarbon cycling and metabolic interdependencies in hydrothermal sediment communities.</title>
        <authorList>
            <person name="Dombrowski N."/>
            <person name="Seitz K."/>
            <person name="Teske A."/>
            <person name="Baker B."/>
        </authorList>
    </citation>
    <scope>NUCLEOTIDE SEQUENCE [LARGE SCALE GENOMIC DNA]</scope>
</reference>
<proteinExistence type="inferred from homology"/>
<dbReference type="SUPFAM" id="SSF46992">
    <property type="entry name" value="Ribosomal protein S20"/>
    <property type="match status" value="1"/>
</dbReference>
<evidence type="ECO:0000256" key="5">
    <source>
        <dbReference type="ARBA" id="ARBA00023274"/>
    </source>
</evidence>
<accession>A0A1W9P095</accession>
<dbReference type="PANTHER" id="PTHR33398">
    <property type="entry name" value="30S RIBOSOMAL PROTEIN S20"/>
    <property type="match status" value="1"/>
</dbReference>
<dbReference type="HAMAP" id="MF_00500">
    <property type="entry name" value="Ribosomal_bS20"/>
    <property type="match status" value="1"/>
</dbReference>
<evidence type="ECO:0000256" key="3">
    <source>
        <dbReference type="ARBA" id="ARBA00022884"/>
    </source>
</evidence>
<sequence>MSFHSSHLLMIIHSRAILGNIMPQNTTSKPEDKPLKPKGRSALKALRASKRKRAYNLRTKRKYKEVIKRIRKAIISKNKDLALEALPEAYRQLDYAAKKKVIHKNKASRIKSRLAAHINKLG</sequence>
<evidence type="ECO:0000256" key="4">
    <source>
        <dbReference type="ARBA" id="ARBA00022980"/>
    </source>
</evidence>
<dbReference type="Pfam" id="PF01649">
    <property type="entry name" value="Ribosomal_S20p"/>
    <property type="match status" value="1"/>
</dbReference>
<dbReference type="AlphaFoldDB" id="A0A1W9P095"/>
<dbReference type="GO" id="GO:0003735">
    <property type="term" value="F:structural constituent of ribosome"/>
    <property type="evidence" value="ECO:0007669"/>
    <property type="project" value="InterPro"/>
</dbReference>
<dbReference type="STRING" id="1968527.B5M47_01500"/>
<feature type="region of interest" description="Disordered" evidence="8">
    <location>
        <begin position="23"/>
        <end position="48"/>
    </location>
</feature>